<dbReference type="Proteomes" id="UP000245506">
    <property type="component" value="Unassembled WGS sequence"/>
</dbReference>
<dbReference type="PRINTS" id="PR00039">
    <property type="entry name" value="HTHLYSR"/>
</dbReference>
<comment type="caution">
    <text evidence="2">The sequence shown here is derived from an EMBL/GenBank/DDBJ whole genome shotgun (WGS) entry which is preliminary data.</text>
</comment>
<dbReference type="InterPro" id="IPR050950">
    <property type="entry name" value="HTH-type_LysR_regulators"/>
</dbReference>
<dbReference type="InterPro" id="IPR036390">
    <property type="entry name" value="WH_DNA-bd_sf"/>
</dbReference>
<dbReference type="RefSeq" id="WP_109824257.1">
    <property type="nucleotide sequence ID" value="NZ_QGKL01000039.1"/>
</dbReference>
<evidence type="ECO:0000313" key="2">
    <source>
        <dbReference type="EMBL" id="PWQ94608.1"/>
    </source>
</evidence>
<name>A0A317C810_9GAMM</name>
<protein>
    <recommendedName>
        <fullName evidence="1">HTH lysR-type domain-containing protein</fullName>
    </recommendedName>
</protein>
<reference evidence="2 3" key="1">
    <citation type="submission" date="2018-05" db="EMBL/GenBank/DDBJ databases">
        <title>Leucothrix arctica sp. nov., isolated from Arctic seawater.</title>
        <authorList>
            <person name="Choi A."/>
            <person name="Baek K."/>
        </authorList>
    </citation>
    <scope>NUCLEOTIDE SEQUENCE [LARGE SCALE GENOMIC DNA]</scope>
    <source>
        <strain evidence="2 3">IMCC9719</strain>
    </source>
</reference>
<keyword evidence="3" id="KW-1185">Reference proteome</keyword>
<dbReference type="Pfam" id="PF00126">
    <property type="entry name" value="HTH_1"/>
    <property type="match status" value="1"/>
</dbReference>
<evidence type="ECO:0000313" key="3">
    <source>
        <dbReference type="Proteomes" id="UP000245506"/>
    </source>
</evidence>
<organism evidence="2 3">
    <name type="scientific">Leucothrix arctica</name>
    <dbReference type="NCBI Taxonomy" id="1481894"/>
    <lineage>
        <taxon>Bacteria</taxon>
        <taxon>Pseudomonadati</taxon>
        <taxon>Pseudomonadota</taxon>
        <taxon>Gammaproteobacteria</taxon>
        <taxon>Thiotrichales</taxon>
        <taxon>Thiotrichaceae</taxon>
        <taxon>Leucothrix</taxon>
    </lineage>
</organism>
<dbReference type="AlphaFoldDB" id="A0A317C810"/>
<sequence length="115" mass="12414">MKLDPRHLAQLSVILEAGSYQLAAEKLGVTQPALSRNIKTLEERLGGAVFDRSGRKAVPTELGRRLARSGFSIRIAEEQASAYAALVTEGTAGELRIGAPPIVAGRFIQARWQNC</sequence>
<feature type="domain" description="HTH lysR-type" evidence="1">
    <location>
        <begin position="3"/>
        <end position="60"/>
    </location>
</feature>
<dbReference type="PROSITE" id="PS50931">
    <property type="entry name" value="HTH_LYSR"/>
    <property type="match status" value="1"/>
</dbReference>
<dbReference type="EMBL" id="QGKL01000039">
    <property type="protein sequence ID" value="PWQ94608.1"/>
    <property type="molecule type" value="Genomic_DNA"/>
</dbReference>
<dbReference type="SUPFAM" id="SSF46785">
    <property type="entry name" value="Winged helix' DNA-binding domain"/>
    <property type="match status" value="1"/>
</dbReference>
<gene>
    <name evidence="2" type="ORF">DKT75_15040</name>
</gene>
<dbReference type="InterPro" id="IPR036388">
    <property type="entry name" value="WH-like_DNA-bd_sf"/>
</dbReference>
<accession>A0A317C810</accession>
<dbReference type="GO" id="GO:0003700">
    <property type="term" value="F:DNA-binding transcription factor activity"/>
    <property type="evidence" value="ECO:0007669"/>
    <property type="project" value="InterPro"/>
</dbReference>
<proteinExistence type="predicted"/>
<dbReference type="InterPro" id="IPR000847">
    <property type="entry name" value="LysR_HTH_N"/>
</dbReference>
<evidence type="ECO:0000259" key="1">
    <source>
        <dbReference type="PROSITE" id="PS50931"/>
    </source>
</evidence>
<dbReference type="OrthoDB" id="464481at2"/>
<dbReference type="GO" id="GO:0005829">
    <property type="term" value="C:cytosol"/>
    <property type="evidence" value="ECO:0007669"/>
    <property type="project" value="TreeGrafter"/>
</dbReference>
<dbReference type="PANTHER" id="PTHR30419">
    <property type="entry name" value="HTH-TYPE TRANSCRIPTIONAL REGULATOR YBHD"/>
    <property type="match status" value="1"/>
</dbReference>
<dbReference type="Gene3D" id="1.10.10.10">
    <property type="entry name" value="Winged helix-like DNA-binding domain superfamily/Winged helix DNA-binding domain"/>
    <property type="match status" value="1"/>
</dbReference>